<keyword evidence="2" id="KW-1185">Reference proteome</keyword>
<evidence type="ECO:0000313" key="1">
    <source>
        <dbReference type="EMBL" id="TDP62713.1"/>
    </source>
</evidence>
<dbReference type="RefSeq" id="WP_133702746.1">
    <property type="nucleotide sequence ID" value="NZ_SNXS01000006.1"/>
</dbReference>
<dbReference type="OrthoDB" id="5297048at2"/>
<organism evidence="1 2">
    <name type="scientific">Roseateles toxinivorans</name>
    <dbReference type="NCBI Taxonomy" id="270368"/>
    <lineage>
        <taxon>Bacteria</taxon>
        <taxon>Pseudomonadati</taxon>
        <taxon>Pseudomonadota</taxon>
        <taxon>Betaproteobacteria</taxon>
        <taxon>Burkholderiales</taxon>
        <taxon>Sphaerotilaceae</taxon>
        <taxon>Roseateles</taxon>
    </lineage>
</organism>
<accession>A0A4R6QIQ9</accession>
<dbReference type="AlphaFoldDB" id="A0A4R6QIQ9"/>
<proteinExistence type="predicted"/>
<name>A0A4R6QIQ9_9BURK</name>
<comment type="caution">
    <text evidence="1">The sequence shown here is derived from an EMBL/GenBank/DDBJ whole genome shotgun (WGS) entry which is preliminary data.</text>
</comment>
<dbReference type="InParanoid" id="A0A4R6QIQ9"/>
<protein>
    <submittedName>
        <fullName evidence="1">Uncharacterized protein</fullName>
    </submittedName>
</protein>
<gene>
    <name evidence="1" type="ORF">DES47_1068</name>
</gene>
<evidence type="ECO:0000313" key="2">
    <source>
        <dbReference type="Proteomes" id="UP000295361"/>
    </source>
</evidence>
<reference evidence="1 2" key="1">
    <citation type="submission" date="2019-03" db="EMBL/GenBank/DDBJ databases">
        <title>Genomic Encyclopedia of Type Strains, Phase IV (KMG-IV): sequencing the most valuable type-strain genomes for metagenomic binning, comparative biology and taxonomic classification.</title>
        <authorList>
            <person name="Goeker M."/>
        </authorList>
    </citation>
    <scope>NUCLEOTIDE SEQUENCE [LARGE SCALE GENOMIC DNA]</scope>
    <source>
        <strain evidence="1 2">DSM 16998</strain>
    </source>
</reference>
<dbReference type="EMBL" id="SNXS01000006">
    <property type="protein sequence ID" value="TDP62713.1"/>
    <property type="molecule type" value="Genomic_DNA"/>
</dbReference>
<sequence length="102" mass="11121">MRHEVIVSFGPGEEVGIALDGLEAMSYEEARTWLDQQFLLNECEPMRGSGKVLAVDKILSVANAVGLVAFQNEEWAQQYARAVSAALSKGQVRVDLVALTAR</sequence>
<dbReference type="Proteomes" id="UP000295361">
    <property type="component" value="Unassembled WGS sequence"/>
</dbReference>